<accession>A0ABU7AGW7</accession>
<reference evidence="1 2" key="1">
    <citation type="submission" date="2021-07" db="EMBL/GenBank/DDBJ databases">
        <authorList>
            <person name="Palmer J.M."/>
        </authorList>
    </citation>
    <scope>NUCLEOTIDE SEQUENCE [LARGE SCALE GENOMIC DNA]</scope>
    <source>
        <strain evidence="1 2">AT_MEX2019</strain>
        <tissue evidence="1">Muscle</tissue>
    </source>
</reference>
<dbReference type="Proteomes" id="UP001345963">
    <property type="component" value="Unassembled WGS sequence"/>
</dbReference>
<name>A0ABU7AGW7_9TELE</name>
<evidence type="ECO:0000313" key="1">
    <source>
        <dbReference type="EMBL" id="MED6237441.1"/>
    </source>
</evidence>
<evidence type="ECO:0000313" key="2">
    <source>
        <dbReference type="Proteomes" id="UP001345963"/>
    </source>
</evidence>
<sequence>MPSLFVYSFVPASSETEVFILQQQRHISTLSMGPSRMKTNRNRSIKGLRRNKILKWLEAEICRFQVDRKGRLGKG</sequence>
<protein>
    <submittedName>
        <fullName evidence="1">Uncharacterized protein</fullName>
    </submittedName>
</protein>
<proteinExistence type="predicted"/>
<keyword evidence="2" id="KW-1185">Reference proteome</keyword>
<organism evidence="1 2">
    <name type="scientific">Ataeniobius toweri</name>
    <dbReference type="NCBI Taxonomy" id="208326"/>
    <lineage>
        <taxon>Eukaryota</taxon>
        <taxon>Metazoa</taxon>
        <taxon>Chordata</taxon>
        <taxon>Craniata</taxon>
        <taxon>Vertebrata</taxon>
        <taxon>Euteleostomi</taxon>
        <taxon>Actinopterygii</taxon>
        <taxon>Neopterygii</taxon>
        <taxon>Teleostei</taxon>
        <taxon>Neoteleostei</taxon>
        <taxon>Acanthomorphata</taxon>
        <taxon>Ovalentaria</taxon>
        <taxon>Atherinomorphae</taxon>
        <taxon>Cyprinodontiformes</taxon>
        <taxon>Goodeidae</taxon>
        <taxon>Ataeniobius</taxon>
    </lineage>
</organism>
<comment type="caution">
    <text evidence="1">The sequence shown here is derived from an EMBL/GenBank/DDBJ whole genome shotgun (WGS) entry which is preliminary data.</text>
</comment>
<gene>
    <name evidence="1" type="ORF">ATANTOWER_025018</name>
</gene>
<dbReference type="EMBL" id="JAHUTI010015571">
    <property type="protein sequence ID" value="MED6237441.1"/>
    <property type="molecule type" value="Genomic_DNA"/>
</dbReference>